<name>A0AAE4EC14_9ENTR</name>
<proteinExistence type="predicted"/>
<accession>A0AAE4EC14</accession>
<evidence type="ECO:0000256" key="1">
    <source>
        <dbReference type="SAM" id="MobiDB-lite"/>
    </source>
</evidence>
<protein>
    <submittedName>
        <fullName evidence="2">Ead/Ea22-like family protein</fullName>
    </submittedName>
</protein>
<comment type="caution">
    <text evidence="2">The sequence shown here is derived from an EMBL/GenBank/DDBJ whole genome shotgun (WGS) entry which is preliminary data.</text>
</comment>
<evidence type="ECO:0000313" key="2">
    <source>
        <dbReference type="EMBL" id="MDS0022190.1"/>
    </source>
</evidence>
<sequence>MSNMDKRALREAAERAESDSWGYDRDEFNEALTPSTVLALLDELEAKDSMIAAQQHEIRTLLNALEGRPCPKCNDTGMADSGGTQPWGEPISVPCDCAAPPAPVSVPAAMEMDDDFDSAFEHGKAVGWNAYRAAMLQGAEPVTTDYKLPFDQWLSQQTGTIDVECGCVMTEVFFHWLRVAYEAGNSPVIADGWVLVPEEPTHEMLEAGDEQFGTYDVYRRMIEAAPKLE</sequence>
<dbReference type="EMBL" id="JARDRS010000047">
    <property type="protein sequence ID" value="MDS0022190.1"/>
    <property type="molecule type" value="Genomic_DNA"/>
</dbReference>
<feature type="region of interest" description="Disordered" evidence="1">
    <location>
        <begin position="1"/>
        <end position="20"/>
    </location>
</feature>
<dbReference type="Pfam" id="PF13935">
    <property type="entry name" value="Ead_Ea22"/>
    <property type="match status" value="1"/>
</dbReference>
<dbReference type="InterPro" id="IPR025153">
    <property type="entry name" value="Ead_Ea22"/>
</dbReference>
<evidence type="ECO:0000313" key="3">
    <source>
        <dbReference type="Proteomes" id="UP001182277"/>
    </source>
</evidence>
<reference evidence="2" key="1">
    <citation type="submission" date="2023-02" db="EMBL/GenBank/DDBJ databases">
        <title>NDM-1 &amp; ACT-7 co producing ST 133 Enterobacter.</title>
        <authorList>
            <person name="Halder G."/>
            <person name="Chaudhuri B."/>
            <person name="Dutta S."/>
        </authorList>
    </citation>
    <scope>NUCLEOTIDE SEQUENCE</scope>
    <source>
        <strain evidence="2">PEER 323</strain>
    </source>
</reference>
<organism evidence="2 3">
    <name type="scientific">Enterobacter hormaechei subsp. steigerwaltii</name>
    <dbReference type="NCBI Taxonomy" id="299766"/>
    <lineage>
        <taxon>Bacteria</taxon>
        <taxon>Pseudomonadati</taxon>
        <taxon>Pseudomonadota</taxon>
        <taxon>Gammaproteobacteria</taxon>
        <taxon>Enterobacterales</taxon>
        <taxon>Enterobacteriaceae</taxon>
        <taxon>Enterobacter</taxon>
        <taxon>Enterobacter cloacae complex</taxon>
    </lineage>
</organism>
<dbReference type="AlphaFoldDB" id="A0AAE4EC14"/>
<dbReference type="RefSeq" id="WP_032668709.1">
    <property type="nucleotide sequence ID" value="NZ_JARDRS010000047.1"/>
</dbReference>
<gene>
    <name evidence="2" type="ORF">PTZ61_26340</name>
</gene>
<dbReference type="Proteomes" id="UP001182277">
    <property type="component" value="Unassembled WGS sequence"/>
</dbReference>